<sequence>MEVQNQLDDDLQIFENFLKSSKTPDGSHPDSNLEQRHVNDLKSHPQELMLVELSVPHLHEARSELQHDLVTSFSLERAHMAGDEVNHFPNLSKIVETNMFLGLKGSMMTRHDIYGIMFNYENLKYRSNIFNM</sequence>
<name>A0A9D4VCA9_ADICA</name>
<dbReference type="Proteomes" id="UP000886520">
    <property type="component" value="Chromosome 1"/>
</dbReference>
<protein>
    <submittedName>
        <fullName evidence="1">Uncharacterized protein</fullName>
    </submittedName>
</protein>
<reference evidence="1" key="1">
    <citation type="submission" date="2021-01" db="EMBL/GenBank/DDBJ databases">
        <title>Adiantum capillus-veneris genome.</title>
        <authorList>
            <person name="Fang Y."/>
            <person name="Liao Q."/>
        </authorList>
    </citation>
    <scope>NUCLEOTIDE SEQUENCE</scope>
    <source>
        <strain evidence="1">H3</strain>
        <tissue evidence="1">Leaf</tissue>
    </source>
</reference>
<gene>
    <name evidence="1" type="ORF">GOP47_0000050</name>
</gene>
<dbReference type="EMBL" id="JABFUD020000001">
    <property type="protein sequence ID" value="KAI5083881.1"/>
    <property type="molecule type" value="Genomic_DNA"/>
</dbReference>
<evidence type="ECO:0000313" key="1">
    <source>
        <dbReference type="EMBL" id="KAI5083881.1"/>
    </source>
</evidence>
<organism evidence="1 2">
    <name type="scientific">Adiantum capillus-veneris</name>
    <name type="common">Maidenhair fern</name>
    <dbReference type="NCBI Taxonomy" id="13818"/>
    <lineage>
        <taxon>Eukaryota</taxon>
        <taxon>Viridiplantae</taxon>
        <taxon>Streptophyta</taxon>
        <taxon>Embryophyta</taxon>
        <taxon>Tracheophyta</taxon>
        <taxon>Polypodiopsida</taxon>
        <taxon>Polypodiidae</taxon>
        <taxon>Polypodiales</taxon>
        <taxon>Pteridineae</taxon>
        <taxon>Pteridaceae</taxon>
        <taxon>Vittarioideae</taxon>
        <taxon>Adiantum</taxon>
    </lineage>
</organism>
<keyword evidence="2" id="KW-1185">Reference proteome</keyword>
<evidence type="ECO:0000313" key="2">
    <source>
        <dbReference type="Proteomes" id="UP000886520"/>
    </source>
</evidence>
<dbReference type="AlphaFoldDB" id="A0A9D4VCA9"/>
<proteinExistence type="predicted"/>
<accession>A0A9D4VCA9</accession>
<comment type="caution">
    <text evidence="1">The sequence shown here is derived from an EMBL/GenBank/DDBJ whole genome shotgun (WGS) entry which is preliminary data.</text>
</comment>